<keyword evidence="3" id="KW-1185">Reference proteome</keyword>
<evidence type="ECO:0008006" key="4">
    <source>
        <dbReference type="Google" id="ProtNLM"/>
    </source>
</evidence>
<gene>
    <name evidence="2" type="ORF">DILT_LOCUS242</name>
</gene>
<dbReference type="OrthoDB" id="6269034at2759"/>
<feature type="signal peptide" evidence="1">
    <location>
        <begin position="1"/>
        <end position="24"/>
    </location>
</feature>
<evidence type="ECO:0000256" key="1">
    <source>
        <dbReference type="SAM" id="SignalP"/>
    </source>
</evidence>
<keyword evidence="1" id="KW-0732">Signal</keyword>
<evidence type="ECO:0000313" key="3">
    <source>
        <dbReference type="Proteomes" id="UP000281553"/>
    </source>
</evidence>
<dbReference type="Proteomes" id="UP000281553">
    <property type="component" value="Unassembled WGS sequence"/>
</dbReference>
<dbReference type="EMBL" id="UYRU01000885">
    <property type="protein sequence ID" value="VDK30825.1"/>
    <property type="molecule type" value="Genomic_DNA"/>
</dbReference>
<feature type="non-terminal residue" evidence="2">
    <location>
        <position position="179"/>
    </location>
</feature>
<reference evidence="2 3" key="1">
    <citation type="submission" date="2018-11" db="EMBL/GenBank/DDBJ databases">
        <authorList>
            <consortium name="Pathogen Informatics"/>
        </authorList>
    </citation>
    <scope>NUCLEOTIDE SEQUENCE [LARGE SCALE GENOMIC DNA]</scope>
</reference>
<evidence type="ECO:0000313" key="2">
    <source>
        <dbReference type="EMBL" id="VDK30825.1"/>
    </source>
</evidence>
<proteinExistence type="predicted"/>
<organism evidence="2 3">
    <name type="scientific">Dibothriocephalus latus</name>
    <name type="common">Fish tapeworm</name>
    <name type="synonym">Diphyllobothrium latum</name>
    <dbReference type="NCBI Taxonomy" id="60516"/>
    <lineage>
        <taxon>Eukaryota</taxon>
        <taxon>Metazoa</taxon>
        <taxon>Spiralia</taxon>
        <taxon>Lophotrochozoa</taxon>
        <taxon>Platyhelminthes</taxon>
        <taxon>Cestoda</taxon>
        <taxon>Eucestoda</taxon>
        <taxon>Diphyllobothriidea</taxon>
        <taxon>Diphyllobothriidae</taxon>
        <taxon>Dibothriocephalus</taxon>
    </lineage>
</organism>
<name>A0A3P6PU17_DIBLA</name>
<sequence>MWLEQPFEMAVPLCWMLILNFAMALTPPKLNLYLEDIDELCWPEGKVYDIFDTIMTTVDYAAAHTNGQLESKDVDFALTFVSGCSLVEAKHVSSVISFLRDACSLANSSAGYSVFLGPILGSNCHSVTDWIALGAVPSGAQSNLYQISYLCQDIESFRLFEKVQTCHSDKIFLAVNIRD</sequence>
<dbReference type="AlphaFoldDB" id="A0A3P6PU17"/>
<accession>A0A3P6PU17</accession>
<protein>
    <recommendedName>
        <fullName evidence="4">Receptor ligand binding region domain-containing protein</fullName>
    </recommendedName>
</protein>
<feature type="chain" id="PRO_5018081196" description="Receptor ligand binding region domain-containing protein" evidence="1">
    <location>
        <begin position="25"/>
        <end position="179"/>
    </location>
</feature>